<dbReference type="Pfam" id="PF08281">
    <property type="entry name" value="Sigma70_r4_2"/>
    <property type="match status" value="1"/>
</dbReference>
<organism evidence="7 8">
    <name type="scientific">Chryseosolibacter indicus</name>
    <dbReference type="NCBI Taxonomy" id="2782351"/>
    <lineage>
        <taxon>Bacteria</taxon>
        <taxon>Pseudomonadati</taxon>
        <taxon>Bacteroidota</taxon>
        <taxon>Cytophagia</taxon>
        <taxon>Cytophagales</taxon>
        <taxon>Chryseotaleaceae</taxon>
        <taxon>Chryseosolibacter</taxon>
    </lineage>
</organism>
<evidence type="ECO:0000259" key="6">
    <source>
        <dbReference type="Pfam" id="PF08281"/>
    </source>
</evidence>
<evidence type="ECO:0000256" key="1">
    <source>
        <dbReference type="ARBA" id="ARBA00010641"/>
    </source>
</evidence>
<evidence type="ECO:0000256" key="3">
    <source>
        <dbReference type="ARBA" id="ARBA00023082"/>
    </source>
</evidence>
<dbReference type="InterPro" id="IPR013324">
    <property type="entry name" value="RNA_pol_sigma_r3/r4-like"/>
</dbReference>
<feature type="domain" description="RNA polymerase sigma factor 70 region 4 type 2" evidence="6">
    <location>
        <begin position="107"/>
        <end position="158"/>
    </location>
</feature>
<evidence type="ECO:0000259" key="5">
    <source>
        <dbReference type="Pfam" id="PF04542"/>
    </source>
</evidence>
<dbReference type="SUPFAM" id="SSF88946">
    <property type="entry name" value="Sigma2 domain of RNA polymerase sigma factors"/>
    <property type="match status" value="1"/>
</dbReference>
<reference evidence="7 8" key="1">
    <citation type="submission" date="2021-05" db="EMBL/GenBank/DDBJ databases">
        <title>A Polyphasic approach of four new species of the genus Ohtaekwangia: Ohtaekwangia histidinii sp. nov., Ohtaekwangia cretensis sp. nov., Ohtaekwangia indiensis sp. nov., Ohtaekwangia reichenbachii sp. nov. from diverse environment.</title>
        <authorList>
            <person name="Octaviana S."/>
        </authorList>
    </citation>
    <scope>NUCLEOTIDE SEQUENCE [LARGE SCALE GENOMIC DNA]</scope>
    <source>
        <strain evidence="7 8">PWU20</strain>
    </source>
</reference>
<name>A0ABS5VUC9_9BACT</name>
<accession>A0ABS5VUC9</accession>
<dbReference type="InterPro" id="IPR036388">
    <property type="entry name" value="WH-like_DNA-bd_sf"/>
</dbReference>
<dbReference type="RefSeq" id="WP_254154988.1">
    <property type="nucleotide sequence ID" value="NZ_JAHESD010000045.1"/>
</dbReference>
<dbReference type="Gene3D" id="1.10.10.10">
    <property type="entry name" value="Winged helix-like DNA-binding domain superfamily/Winged helix DNA-binding domain"/>
    <property type="match status" value="1"/>
</dbReference>
<evidence type="ECO:0000313" key="7">
    <source>
        <dbReference type="EMBL" id="MBT1705030.1"/>
    </source>
</evidence>
<evidence type="ECO:0000256" key="4">
    <source>
        <dbReference type="ARBA" id="ARBA00023163"/>
    </source>
</evidence>
<dbReference type="Gene3D" id="1.10.1740.10">
    <property type="match status" value="1"/>
</dbReference>
<gene>
    <name evidence="7" type="ORF">KK060_17185</name>
</gene>
<keyword evidence="8" id="KW-1185">Reference proteome</keyword>
<comment type="similarity">
    <text evidence="1">Belongs to the sigma-70 factor family. ECF subfamily.</text>
</comment>
<dbReference type="InterPro" id="IPR039425">
    <property type="entry name" value="RNA_pol_sigma-70-like"/>
</dbReference>
<keyword evidence="4" id="KW-0804">Transcription</keyword>
<dbReference type="Proteomes" id="UP000772618">
    <property type="component" value="Unassembled WGS sequence"/>
</dbReference>
<keyword evidence="3" id="KW-0731">Sigma factor</keyword>
<dbReference type="InterPro" id="IPR007627">
    <property type="entry name" value="RNA_pol_sigma70_r2"/>
</dbReference>
<keyword evidence="2" id="KW-0805">Transcription regulation</keyword>
<dbReference type="InterPro" id="IPR014284">
    <property type="entry name" value="RNA_pol_sigma-70_dom"/>
</dbReference>
<evidence type="ECO:0000313" key="8">
    <source>
        <dbReference type="Proteomes" id="UP000772618"/>
    </source>
</evidence>
<evidence type="ECO:0000256" key="2">
    <source>
        <dbReference type="ARBA" id="ARBA00023015"/>
    </source>
</evidence>
<dbReference type="InterPro" id="IPR013249">
    <property type="entry name" value="RNA_pol_sigma70_r4_t2"/>
</dbReference>
<comment type="caution">
    <text evidence="7">The sequence shown here is derived from an EMBL/GenBank/DDBJ whole genome shotgun (WGS) entry which is preliminary data.</text>
</comment>
<feature type="domain" description="RNA polymerase sigma-70 region 2" evidence="5">
    <location>
        <begin position="13"/>
        <end position="80"/>
    </location>
</feature>
<dbReference type="PANTHER" id="PTHR43133">
    <property type="entry name" value="RNA POLYMERASE ECF-TYPE SIGMA FACTO"/>
    <property type="match status" value="1"/>
</dbReference>
<dbReference type="Pfam" id="PF04542">
    <property type="entry name" value="Sigma70_r2"/>
    <property type="match status" value="1"/>
</dbReference>
<proteinExistence type="inferred from homology"/>
<dbReference type="SUPFAM" id="SSF88659">
    <property type="entry name" value="Sigma3 and sigma4 domains of RNA polymerase sigma factors"/>
    <property type="match status" value="1"/>
</dbReference>
<dbReference type="InterPro" id="IPR013325">
    <property type="entry name" value="RNA_pol_sigma_r2"/>
</dbReference>
<dbReference type="NCBIfam" id="TIGR02937">
    <property type="entry name" value="sigma70-ECF"/>
    <property type="match status" value="1"/>
</dbReference>
<sequence>MSLVNKKLRFNELFVQHYSKVFRLCKGYFNGNEALASDSAQEVFIKIWESLDTFRGESSISTWIYRISANTCLLYLRKQSTRIERATTIFPPIAAEQYSFEEEEKLQKMYRCIQKLGEQDKMTTLMMLEGIGYQEISEVLGITEEALRVRIHRIKKNLTQCVHHGSI</sequence>
<dbReference type="EMBL" id="JAHESD010000045">
    <property type="protein sequence ID" value="MBT1705030.1"/>
    <property type="molecule type" value="Genomic_DNA"/>
</dbReference>
<dbReference type="PANTHER" id="PTHR43133:SF45">
    <property type="entry name" value="RNA POLYMERASE ECF-TYPE SIGMA FACTOR"/>
    <property type="match status" value="1"/>
</dbReference>
<protein>
    <submittedName>
        <fullName evidence="7">RNA polymerase sigma factor</fullName>
    </submittedName>
</protein>